<evidence type="ECO:0000256" key="1">
    <source>
        <dbReference type="SAM" id="MobiDB-lite"/>
    </source>
</evidence>
<feature type="compositionally biased region" description="Low complexity" evidence="1">
    <location>
        <begin position="99"/>
        <end position="110"/>
    </location>
</feature>
<dbReference type="AlphaFoldDB" id="A0A1D1VMB2"/>
<keyword evidence="4" id="KW-1185">Reference proteome</keyword>
<dbReference type="EMBL" id="BDGG01000008">
    <property type="protein sequence ID" value="GAV02735.1"/>
    <property type="molecule type" value="Genomic_DNA"/>
</dbReference>
<organism evidence="3 4">
    <name type="scientific">Ramazzottius varieornatus</name>
    <name type="common">Water bear</name>
    <name type="synonym">Tardigrade</name>
    <dbReference type="NCBI Taxonomy" id="947166"/>
    <lineage>
        <taxon>Eukaryota</taxon>
        <taxon>Metazoa</taxon>
        <taxon>Ecdysozoa</taxon>
        <taxon>Tardigrada</taxon>
        <taxon>Eutardigrada</taxon>
        <taxon>Parachela</taxon>
        <taxon>Hypsibioidea</taxon>
        <taxon>Ramazzottiidae</taxon>
        <taxon>Ramazzottius</taxon>
    </lineage>
</organism>
<evidence type="ECO:0000313" key="4">
    <source>
        <dbReference type="Proteomes" id="UP000186922"/>
    </source>
</evidence>
<comment type="caution">
    <text evidence="3">The sequence shown here is derived from an EMBL/GenBank/DDBJ whole genome shotgun (WGS) entry which is preliminary data.</text>
</comment>
<evidence type="ECO:0000313" key="3">
    <source>
        <dbReference type="EMBL" id="GAV02735.1"/>
    </source>
</evidence>
<protein>
    <submittedName>
        <fullName evidence="3">Uncharacterized protein</fullName>
    </submittedName>
</protein>
<keyword evidence="2" id="KW-0732">Signal</keyword>
<sequence length="156" mass="17311">MLFSMVSSILLCGLWISPSHAELHQNLPDIMGMAQDASQKHIDQTFAKLAEQFQGGGTWKDQMDQTVDDVRTAYENLNEKNRRYQEDQSSSTQKRQTVSSSSYAYSSGSYKDGEEPVTHFESGGSHTGEDCTIITKRDGNAVSTKTTCKSSVKDEI</sequence>
<feature type="chain" id="PRO_5008898611" evidence="2">
    <location>
        <begin position="22"/>
        <end position="156"/>
    </location>
</feature>
<feature type="signal peptide" evidence="2">
    <location>
        <begin position="1"/>
        <end position="21"/>
    </location>
</feature>
<proteinExistence type="predicted"/>
<dbReference type="InterPro" id="IPR036869">
    <property type="entry name" value="J_dom_sf"/>
</dbReference>
<name>A0A1D1VMB2_RAMVA</name>
<feature type="region of interest" description="Disordered" evidence="1">
    <location>
        <begin position="78"/>
        <end position="131"/>
    </location>
</feature>
<dbReference type="Proteomes" id="UP000186922">
    <property type="component" value="Unassembled WGS sequence"/>
</dbReference>
<gene>
    <name evidence="3" type="primary">RvY_13262-1</name>
    <name evidence="3" type="synonym">RvY_13262.1</name>
    <name evidence="3" type="ORF">RvY_13262</name>
</gene>
<dbReference type="Gene3D" id="1.10.287.110">
    <property type="entry name" value="DnaJ domain"/>
    <property type="match status" value="1"/>
</dbReference>
<accession>A0A1D1VMB2</accession>
<feature type="compositionally biased region" description="Polar residues" evidence="1">
    <location>
        <begin position="87"/>
        <end position="98"/>
    </location>
</feature>
<reference evidence="3 4" key="1">
    <citation type="journal article" date="2016" name="Nat. Commun.">
        <title>Extremotolerant tardigrade genome and improved radiotolerance of human cultured cells by tardigrade-unique protein.</title>
        <authorList>
            <person name="Hashimoto T."/>
            <person name="Horikawa D.D."/>
            <person name="Saito Y."/>
            <person name="Kuwahara H."/>
            <person name="Kozuka-Hata H."/>
            <person name="Shin-I T."/>
            <person name="Minakuchi Y."/>
            <person name="Ohishi K."/>
            <person name="Motoyama A."/>
            <person name="Aizu T."/>
            <person name="Enomoto A."/>
            <person name="Kondo K."/>
            <person name="Tanaka S."/>
            <person name="Hara Y."/>
            <person name="Koshikawa S."/>
            <person name="Sagara H."/>
            <person name="Miura T."/>
            <person name="Yokobori S."/>
            <person name="Miyagawa K."/>
            <person name="Suzuki Y."/>
            <person name="Kubo T."/>
            <person name="Oyama M."/>
            <person name="Kohara Y."/>
            <person name="Fujiyama A."/>
            <person name="Arakawa K."/>
            <person name="Katayama T."/>
            <person name="Toyoda A."/>
            <person name="Kunieda T."/>
        </authorList>
    </citation>
    <scope>NUCLEOTIDE SEQUENCE [LARGE SCALE GENOMIC DNA]</scope>
    <source>
        <strain evidence="3 4">YOKOZUNA-1</strain>
    </source>
</reference>
<evidence type="ECO:0000256" key="2">
    <source>
        <dbReference type="SAM" id="SignalP"/>
    </source>
</evidence>